<name>A0A2H3JGK3_WOLCO</name>
<dbReference type="AlphaFoldDB" id="A0A2H3JGK3"/>
<dbReference type="OMA" id="WQPHIHF"/>
<reference evidence="1 2" key="1">
    <citation type="journal article" date="2012" name="Science">
        <title>The Paleozoic origin of enzymatic lignin decomposition reconstructed from 31 fungal genomes.</title>
        <authorList>
            <person name="Floudas D."/>
            <person name="Binder M."/>
            <person name="Riley R."/>
            <person name="Barry K."/>
            <person name="Blanchette R.A."/>
            <person name="Henrissat B."/>
            <person name="Martinez A.T."/>
            <person name="Otillar R."/>
            <person name="Spatafora J.W."/>
            <person name="Yadav J.S."/>
            <person name="Aerts A."/>
            <person name="Benoit I."/>
            <person name="Boyd A."/>
            <person name="Carlson A."/>
            <person name="Copeland A."/>
            <person name="Coutinho P.M."/>
            <person name="de Vries R.P."/>
            <person name="Ferreira P."/>
            <person name="Findley K."/>
            <person name="Foster B."/>
            <person name="Gaskell J."/>
            <person name="Glotzer D."/>
            <person name="Gorecki P."/>
            <person name="Heitman J."/>
            <person name="Hesse C."/>
            <person name="Hori C."/>
            <person name="Igarashi K."/>
            <person name="Jurgens J.A."/>
            <person name="Kallen N."/>
            <person name="Kersten P."/>
            <person name="Kohler A."/>
            <person name="Kuees U."/>
            <person name="Kumar T.K.A."/>
            <person name="Kuo A."/>
            <person name="LaButti K."/>
            <person name="Larrondo L.F."/>
            <person name="Lindquist E."/>
            <person name="Ling A."/>
            <person name="Lombard V."/>
            <person name="Lucas S."/>
            <person name="Lundell T."/>
            <person name="Martin R."/>
            <person name="McLaughlin D.J."/>
            <person name="Morgenstern I."/>
            <person name="Morin E."/>
            <person name="Murat C."/>
            <person name="Nagy L.G."/>
            <person name="Nolan M."/>
            <person name="Ohm R.A."/>
            <person name="Patyshakuliyeva A."/>
            <person name="Rokas A."/>
            <person name="Ruiz-Duenas F.J."/>
            <person name="Sabat G."/>
            <person name="Salamov A."/>
            <person name="Samejima M."/>
            <person name="Schmutz J."/>
            <person name="Slot J.C."/>
            <person name="St John F."/>
            <person name="Stenlid J."/>
            <person name="Sun H."/>
            <person name="Sun S."/>
            <person name="Syed K."/>
            <person name="Tsang A."/>
            <person name="Wiebenga A."/>
            <person name="Young D."/>
            <person name="Pisabarro A."/>
            <person name="Eastwood D.C."/>
            <person name="Martin F."/>
            <person name="Cullen D."/>
            <person name="Grigoriev I.V."/>
            <person name="Hibbett D.S."/>
        </authorList>
    </citation>
    <scope>NUCLEOTIDE SEQUENCE [LARGE SCALE GENOMIC DNA]</scope>
    <source>
        <strain evidence="1 2">MD-104</strain>
    </source>
</reference>
<dbReference type="STRING" id="742152.A0A2H3JGK3"/>
<proteinExistence type="predicted"/>
<sequence length="198" mass="23094">MWTEPPPPTLSKLLADRDAVKRRYPLTASNRIRVSRAIPWFYRALGMLQHDTPLASLYRLYEFFVIDWTTQLRNELEYFCREHHDWLVSAIPDPADPDPVRYAILAALTTLMCEAFNRRVDLGLPRDAPPIIEDFEALKAQPKIYEQPPKWAEDVSPLPEIVYIPDANGQILEEHDSKASKEFKRWNIVVCMPHLHFV</sequence>
<protein>
    <submittedName>
        <fullName evidence="1">Uncharacterized protein</fullName>
    </submittedName>
</protein>
<gene>
    <name evidence="1" type="ORF">WOLCODRAFT_133750</name>
</gene>
<keyword evidence="2" id="KW-1185">Reference proteome</keyword>
<evidence type="ECO:0000313" key="1">
    <source>
        <dbReference type="EMBL" id="PCH35137.1"/>
    </source>
</evidence>
<organism evidence="1 2">
    <name type="scientific">Wolfiporia cocos (strain MD-104)</name>
    <name type="common">Brown rot fungus</name>
    <dbReference type="NCBI Taxonomy" id="742152"/>
    <lineage>
        <taxon>Eukaryota</taxon>
        <taxon>Fungi</taxon>
        <taxon>Dikarya</taxon>
        <taxon>Basidiomycota</taxon>
        <taxon>Agaricomycotina</taxon>
        <taxon>Agaricomycetes</taxon>
        <taxon>Polyporales</taxon>
        <taxon>Phaeolaceae</taxon>
        <taxon>Wolfiporia</taxon>
    </lineage>
</organism>
<evidence type="ECO:0000313" key="2">
    <source>
        <dbReference type="Proteomes" id="UP000218811"/>
    </source>
</evidence>
<dbReference type="EMBL" id="KB467843">
    <property type="protein sequence ID" value="PCH35137.1"/>
    <property type="molecule type" value="Genomic_DNA"/>
</dbReference>
<dbReference type="Proteomes" id="UP000218811">
    <property type="component" value="Unassembled WGS sequence"/>
</dbReference>
<accession>A0A2H3JGK3</accession>
<dbReference type="OrthoDB" id="5422293at2759"/>